<dbReference type="AlphaFoldDB" id="A0AAE3GIS2"/>
<protein>
    <submittedName>
        <fullName evidence="7">Acetylornithine deacetylase/Succinyl-diaminopimelate desuccinylase</fullName>
    </submittedName>
</protein>
<dbReference type="GO" id="GO:0016787">
    <property type="term" value="F:hydrolase activity"/>
    <property type="evidence" value="ECO:0007669"/>
    <property type="project" value="UniProtKB-KW"/>
</dbReference>
<keyword evidence="8" id="KW-1185">Reference proteome</keyword>
<comment type="similarity">
    <text evidence="2">Belongs to the peptidase M20A family.</text>
</comment>
<evidence type="ECO:0000259" key="6">
    <source>
        <dbReference type="Pfam" id="PF07687"/>
    </source>
</evidence>
<dbReference type="Pfam" id="PF01546">
    <property type="entry name" value="Peptidase_M20"/>
    <property type="match status" value="1"/>
</dbReference>
<dbReference type="PROSITE" id="PS00759">
    <property type="entry name" value="ARGE_DAPE_CPG2_2"/>
    <property type="match status" value="1"/>
</dbReference>
<dbReference type="InterPro" id="IPR050072">
    <property type="entry name" value="Peptidase_M20A"/>
</dbReference>
<dbReference type="Gene3D" id="3.30.70.360">
    <property type="match status" value="1"/>
</dbReference>
<dbReference type="Pfam" id="PF07687">
    <property type="entry name" value="M20_dimer"/>
    <property type="match status" value="1"/>
</dbReference>
<evidence type="ECO:0000313" key="8">
    <source>
        <dbReference type="Proteomes" id="UP001206128"/>
    </source>
</evidence>
<dbReference type="PROSITE" id="PS00758">
    <property type="entry name" value="ARGE_DAPE_CPG2_1"/>
    <property type="match status" value="1"/>
</dbReference>
<dbReference type="SUPFAM" id="SSF53187">
    <property type="entry name" value="Zn-dependent exopeptidases"/>
    <property type="match status" value="1"/>
</dbReference>
<dbReference type="InterPro" id="IPR036264">
    <property type="entry name" value="Bact_exopeptidase_dim_dom"/>
</dbReference>
<name>A0AAE3GIS2_9PSEU</name>
<dbReference type="Proteomes" id="UP001206128">
    <property type="component" value="Unassembled WGS sequence"/>
</dbReference>
<dbReference type="RefSeq" id="WP_253773233.1">
    <property type="nucleotide sequence ID" value="NZ_JAMTCK010000008.1"/>
</dbReference>
<dbReference type="InterPro" id="IPR002933">
    <property type="entry name" value="Peptidase_M20"/>
</dbReference>
<reference evidence="7" key="1">
    <citation type="submission" date="2022-06" db="EMBL/GenBank/DDBJ databases">
        <title>Genomic Encyclopedia of Archaeal and Bacterial Type Strains, Phase II (KMG-II): from individual species to whole genera.</title>
        <authorList>
            <person name="Goeker M."/>
        </authorList>
    </citation>
    <scope>NUCLEOTIDE SEQUENCE</scope>
    <source>
        <strain evidence="7">DSM 43935</strain>
    </source>
</reference>
<dbReference type="InterPro" id="IPR011650">
    <property type="entry name" value="Peptidase_M20_dimer"/>
</dbReference>
<evidence type="ECO:0000256" key="4">
    <source>
        <dbReference type="ARBA" id="ARBA00022801"/>
    </source>
</evidence>
<dbReference type="Gene3D" id="1.10.150.900">
    <property type="match status" value="1"/>
</dbReference>
<dbReference type="PANTHER" id="PTHR43808">
    <property type="entry name" value="ACETYLORNITHINE DEACETYLASE"/>
    <property type="match status" value="1"/>
</dbReference>
<keyword evidence="4" id="KW-0378">Hydrolase</keyword>
<proteinExistence type="inferred from homology"/>
<keyword evidence="5" id="KW-0862">Zinc</keyword>
<evidence type="ECO:0000256" key="5">
    <source>
        <dbReference type="ARBA" id="ARBA00022833"/>
    </source>
</evidence>
<dbReference type="PANTHER" id="PTHR43808:SF8">
    <property type="entry name" value="PEPTIDASE M20 DIMERISATION DOMAIN-CONTAINING PROTEIN"/>
    <property type="match status" value="1"/>
</dbReference>
<feature type="domain" description="Peptidase M20 dimerisation" evidence="6">
    <location>
        <begin position="189"/>
        <end position="334"/>
    </location>
</feature>
<keyword evidence="3" id="KW-0479">Metal-binding</keyword>
<dbReference type="EMBL" id="JAMTCK010000008">
    <property type="protein sequence ID" value="MCP2166903.1"/>
    <property type="molecule type" value="Genomic_DNA"/>
</dbReference>
<sequence length="450" mass="48470">MTTPATDPVPLLQELIRINTTNPPGDEGACVAHIAEILAQCPEVDVQVLGPDNDRTNLVARFPGRGEAAPLLLHGHSDVVPVTGQDWLYPPFEGLLVNGEVWGRGAIDMKGGLAMMLSALMRLRAAGERPAGDVLLAVVADEENGSRVGAGYLVDNHPELFAGVRCAIGEEGGAGVELGGRRFHPVVVAEKRACWLRITLRGPGGHGSRLAPPDTPMAKLGRLLTVLSGVRLPRHQTPAADRMLATLAAALPEPLDEAVRRLRADHVRDGVPASLPLPEALYLDSVLRHTVNPTIVRTTEKINVVPGEISVDLDGRILPGEFSVADFTAELRELIGADVQVDLLLEGSKVDPAKLVEPEFGDFYDCLVEILTKADPDAVPLPMITPASTDARLFAQLGIRCYGWLPMQLPAGSDHRSLLHRANERIPVDALEFGTQCLTELLRTYRYTNC</sequence>
<accession>A0AAE3GIS2</accession>
<organism evidence="7 8">
    <name type="scientific">Goodfellowiella coeruleoviolacea</name>
    <dbReference type="NCBI Taxonomy" id="334858"/>
    <lineage>
        <taxon>Bacteria</taxon>
        <taxon>Bacillati</taxon>
        <taxon>Actinomycetota</taxon>
        <taxon>Actinomycetes</taxon>
        <taxon>Pseudonocardiales</taxon>
        <taxon>Pseudonocardiaceae</taxon>
        <taxon>Goodfellowiella</taxon>
    </lineage>
</organism>
<gene>
    <name evidence="7" type="ORF">LX83_003775</name>
</gene>
<dbReference type="InterPro" id="IPR001261">
    <property type="entry name" value="ArgE/DapE_CS"/>
</dbReference>
<evidence type="ECO:0000256" key="3">
    <source>
        <dbReference type="ARBA" id="ARBA00022723"/>
    </source>
</evidence>
<comment type="caution">
    <text evidence="7">The sequence shown here is derived from an EMBL/GenBank/DDBJ whole genome shotgun (WGS) entry which is preliminary data.</text>
</comment>
<dbReference type="SUPFAM" id="SSF55031">
    <property type="entry name" value="Bacterial exopeptidase dimerisation domain"/>
    <property type="match status" value="1"/>
</dbReference>
<dbReference type="Gene3D" id="3.40.630.10">
    <property type="entry name" value="Zn peptidases"/>
    <property type="match status" value="1"/>
</dbReference>
<comment type="cofactor">
    <cofactor evidence="1">
        <name>Zn(2+)</name>
        <dbReference type="ChEBI" id="CHEBI:29105"/>
    </cofactor>
</comment>
<evidence type="ECO:0000313" key="7">
    <source>
        <dbReference type="EMBL" id="MCP2166903.1"/>
    </source>
</evidence>
<evidence type="ECO:0000256" key="1">
    <source>
        <dbReference type="ARBA" id="ARBA00001947"/>
    </source>
</evidence>
<evidence type="ECO:0000256" key="2">
    <source>
        <dbReference type="ARBA" id="ARBA00006247"/>
    </source>
</evidence>
<dbReference type="GO" id="GO:0046872">
    <property type="term" value="F:metal ion binding"/>
    <property type="evidence" value="ECO:0007669"/>
    <property type="project" value="UniProtKB-KW"/>
</dbReference>